<keyword evidence="3" id="KW-0378">Hydrolase</keyword>
<dbReference type="GO" id="GO:0004519">
    <property type="term" value="F:endonuclease activity"/>
    <property type="evidence" value="ECO:0007669"/>
    <property type="project" value="UniProtKB-KW"/>
</dbReference>
<keyword evidence="3" id="KW-0255">Endonuclease</keyword>
<dbReference type="RefSeq" id="WP_387131764.1">
    <property type="nucleotide sequence ID" value="NZ_JADLPS010000012.1"/>
</dbReference>
<protein>
    <submittedName>
        <fullName evidence="3">RNA-guided endonuclease InsQ/TnpB family protein</fullName>
    </submittedName>
</protein>
<dbReference type="NCBIfam" id="NF040570">
    <property type="entry name" value="guided_TnpB"/>
    <property type="match status" value="1"/>
</dbReference>
<keyword evidence="4" id="KW-1185">Reference proteome</keyword>
<reference evidence="3 4" key="1">
    <citation type="submission" date="2024-10" db="EMBL/GenBank/DDBJ databases">
        <title>The Natural Products Discovery Center: Release of the First 8490 Sequenced Strains for Exploring Actinobacteria Biosynthetic Diversity.</title>
        <authorList>
            <person name="Kalkreuter E."/>
            <person name="Kautsar S.A."/>
            <person name="Yang D."/>
            <person name="Bader C.D."/>
            <person name="Teijaro C.N."/>
            <person name="Fluegel L."/>
            <person name="Davis C.M."/>
            <person name="Simpson J.R."/>
            <person name="Lauterbach L."/>
            <person name="Steele A.D."/>
            <person name="Gui C."/>
            <person name="Meng S."/>
            <person name="Li G."/>
            <person name="Viehrig K."/>
            <person name="Ye F."/>
            <person name="Su P."/>
            <person name="Kiefer A.F."/>
            <person name="Nichols A."/>
            <person name="Cepeda A.J."/>
            <person name="Yan W."/>
            <person name="Fan B."/>
            <person name="Jiang Y."/>
            <person name="Adhikari A."/>
            <person name="Zheng C.-J."/>
            <person name="Schuster L."/>
            <person name="Cowan T.M."/>
            <person name="Smanski M.J."/>
            <person name="Chevrette M.G."/>
            <person name="De Carvalho L.P.S."/>
            <person name="Shen B."/>
        </authorList>
    </citation>
    <scope>NUCLEOTIDE SEQUENCE [LARGE SCALE GENOMIC DNA]</scope>
    <source>
        <strain evidence="3 4">NPDC001867</strain>
    </source>
</reference>
<name>A0ABW6TKZ4_9NOCA</name>
<feature type="domain" description="Cas12f1-like TNB" evidence="2">
    <location>
        <begin position="39"/>
        <end position="106"/>
    </location>
</feature>
<keyword evidence="3" id="KW-0540">Nuclease</keyword>
<gene>
    <name evidence="3" type="ORF">ACFYY5_28540</name>
</gene>
<evidence type="ECO:0000313" key="4">
    <source>
        <dbReference type="Proteomes" id="UP001602089"/>
    </source>
</evidence>
<dbReference type="InterPro" id="IPR010095">
    <property type="entry name" value="Cas12f1-like_TNB"/>
</dbReference>
<comment type="caution">
    <text evidence="3">The sequence shown here is derived from an EMBL/GenBank/DDBJ whole genome shotgun (WGS) entry which is preliminary data.</text>
</comment>
<dbReference type="EMBL" id="JBIATK010000011">
    <property type="protein sequence ID" value="MFF4026807.1"/>
    <property type="molecule type" value="Genomic_DNA"/>
</dbReference>
<keyword evidence="1" id="KW-0238">DNA-binding</keyword>
<sequence length="155" mass="17472">MQKRSTELIRDNQAVYAEDLCVSGLARTRLARSIYDAGWGSFVRLLQQKAERRGRHFYKVDRYFPSSRMCSQCGQVDEAKLLSIRSWKCPLCGTVHDRDVNAARNILAAGRAERSNACGAQVSTSKIPAAGGVRVRTAARATHKVRKRELKQRFM</sequence>
<organism evidence="3 4">
    <name type="scientific">Nocardia elegans</name>
    <dbReference type="NCBI Taxonomy" id="300029"/>
    <lineage>
        <taxon>Bacteria</taxon>
        <taxon>Bacillati</taxon>
        <taxon>Actinomycetota</taxon>
        <taxon>Actinomycetes</taxon>
        <taxon>Mycobacteriales</taxon>
        <taxon>Nocardiaceae</taxon>
        <taxon>Nocardia</taxon>
    </lineage>
</organism>
<evidence type="ECO:0000259" key="2">
    <source>
        <dbReference type="Pfam" id="PF07282"/>
    </source>
</evidence>
<proteinExistence type="predicted"/>
<dbReference type="Pfam" id="PF07282">
    <property type="entry name" value="Cas12f1-like_TNB"/>
    <property type="match status" value="1"/>
</dbReference>
<evidence type="ECO:0000256" key="1">
    <source>
        <dbReference type="ARBA" id="ARBA00023125"/>
    </source>
</evidence>
<accession>A0ABW6TKZ4</accession>
<dbReference type="Proteomes" id="UP001602089">
    <property type="component" value="Unassembled WGS sequence"/>
</dbReference>
<evidence type="ECO:0000313" key="3">
    <source>
        <dbReference type="EMBL" id="MFF4026807.1"/>
    </source>
</evidence>